<keyword evidence="2" id="KW-0472">Membrane</keyword>
<name>A0A7S3ATH2_9EUKA</name>
<feature type="region of interest" description="Disordered" evidence="1">
    <location>
        <begin position="517"/>
        <end position="540"/>
    </location>
</feature>
<gene>
    <name evidence="3" type="ORF">HERI1096_LOCUS13549</name>
</gene>
<protein>
    <recommendedName>
        <fullName evidence="4">Transmembrane protein 175</fullName>
    </recommendedName>
</protein>
<evidence type="ECO:0000256" key="1">
    <source>
        <dbReference type="SAM" id="MobiDB-lite"/>
    </source>
</evidence>
<dbReference type="EMBL" id="HBHX01024370">
    <property type="protein sequence ID" value="CAE0112889.1"/>
    <property type="molecule type" value="Transcribed_RNA"/>
</dbReference>
<proteinExistence type="predicted"/>
<keyword evidence="2" id="KW-1133">Transmembrane helix</keyword>
<keyword evidence="2" id="KW-0812">Transmembrane</keyword>
<reference evidence="3" key="1">
    <citation type="submission" date="2021-01" db="EMBL/GenBank/DDBJ databases">
        <authorList>
            <person name="Corre E."/>
            <person name="Pelletier E."/>
            <person name="Niang G."/>
            <person name="Scheremetjew M."/>
            <person name="Finn R."/>
            <person name="Kale V."/>
            <person name="Holt S."/>
            <person name="Cochrane G."/>
            <person name="Meng A."/>
            <person name="Brown T."/>
            <person name="Cohen L."/>
        </authorList>
    </citation>
    <scope>NUCLEOTIDE SEQUENCE</scope>
    <source>
        <strain evidence="3">CCMP281</strain>
    </source>
</reference>
<evidence type="ECO:0000256" key="2">
    <source>
        <dbReference type="SAM" id="Phobius"/>
    </source>
</evidence>
<dbReference type="AlphaFoldDB" id="A0A7S3ATH2"/>
<feature type="transmembrane region" description="Helical" evidence="2">
    <location>
        <begin position="212"/>
        <end position="238"/>
    </location>
</feature>
<sequence length="540" mass="60361">MVMYLLWGIETSYRSRFAVESTLHKLLDLLGNLLLILGASNMEFVADYRDQTGVPGLSRVLVPVLVGLAIWMMRTAEIALLSKREAARRSSSAELMVMMQVFAMWTTALIFSCQEWGGDIETHKTMCDLSALLMWAGNFWWRWKQAASPMSQLIMVRGDVPRLPIELTVVPSNYGFVLHRDNEFMFLMLGETVLQLVIATQDMHLEPNGNDLWGTLLTGVSATAVSGFVLAVCMMFSFRQMVDASLMSYRKTNKGVKTDVNEEEELVKSLHKSRVSGGRGWELISAITHDRVTEAATKQRTNAMPLKDAQRIMLKGRLFNVLGVFLWQTKAMCVMLVGVGVKLSMYDPFADSNAFFALQQRLELAVPVGLTFFIQFFHAVYIKNRHAYSPLSSLLKQPKHLAVLVARVLCFVAGISIAFAKITPAAHQALQTLIAGCQCVLLYLQEARYKVVTERAHPLSSMGKALHSLRQHGHISRLQHAARSATLLSKGNPMAMTTSQSPQSTESVWRKTKGKFSHGMHHSMHHPSGRGEQKECSVKV</sequence>
<feature type="transmembrane region" description="Helical" evidence="2">
    <location>
        <begin position="318"/>
        <end position="344"/>
    </location>
</feature>
<feature type="transmembrane region" description="Helical" evidence="2">
    <location>
        <begin position="401"/>
        <end position="419"/>
    </location>
</feature>
<organism evidence="3">
    <name type="scientific">Haptolina ericina</name>
    <dbReference type="NCBI Taxonomy" id="156174"/>
    <lineage>
        <taxon>Eukaryota</taxon>
        <taxon>Haptista</taxon>
        <taxon>Haptophyta</taxon>
        <taxon>Prymnesiophyceae</taxon>
        <taxon>Prymnesiales</taxon>
        <taxon>Prymnesiaceae</taxon>
        <taxon>Haptolina</taxon>
    </lineage>
</organism>
<evidence type="ECO:0000313" key="3">
    <source>
        <dbReference type="EMBL" id="CAE0112889.1"/>
    </source>
</evidence>
<evidence type="ECO:0008006" key="4">
    <source>
        <dbReference type="Google" id="ProtNLM"/>
    </source>
</evidence>
<feature type="compositionally biased region" description="Basic and acidic residues" evidence="1">
    <location>
        <begin position="529"/>
        <end position="540"/>
    </location>
</feature>
<feature type="compositionally biased region" description="Basic residues" evidence="1">
    <location>
        <begin position="517"/>
        <end position="528"/>
    </location>
</feature>
<accession>A0A7S3ATH2</accession>
<feature type="transmembrane region" description="Helical" evidence="2">
    <location>
        <begin position="364"/>
        <end position="381"/>
    </location>
</feature>